<proteinExistence type="predicted"/>
<keyword evidence="2" id="KW-1185">Reference proteome</keyword>
<organism evidence="1 2">
    <name type="scientific">Pneumocystis oryctolagi</name>
    <dbReference type="NCBI Taxonomy" id="42067"/>
    <lineage>
        <taxon>Eukaryota</taxon>
        <taxon>Fungi</taxon>
        <taxon>Dikarya</taxon>
        <taxon>Ascomycota</taxon>
        <taxon>Taphrinomycotina</taxon>
        <taxon>Pneumocystomycetes</taxon>
        <taxon>Pneumocystaceae</taxon>
        <taxon>Pneumocystis</taxon>
    </lineage>
</organism>
<protein>
    <submittedName>
        <fullName evidence="1">Uncharacterized protein</fullName>
    </submittedName>
</protein>
<evidence type="ECO:0000313" key="1">
    <source>
        <dbReference type="EMBL" id="KAG4306515.1"/>
    </source>
</evidence>
<dbReference type="EMBL" id="JABTEG010000001">
    <property type="protein sequence ID" value="KAG4306515.1"/>
    <property type="molecule type" value="Genomic_DNA"/>
</dbReference>
<name>A0ACB7CG19_9ASCO</name>
<gene>
    <name evidence="1" type="ORF">PORY_000503</name>
</gene>
<dbReference type="Proteomes" id="UP000768646">
    <property type="component" value="Unassembled WGS sequence"/>
</dbReference>
<reference evidence="1 2" key="1">
    <citation type="journal article" date="2021" name="Commun. Biol.">
        <title>Genomic insights into the host specific adaptation of the Pneumocystis genus.</title>
        <authorList>
            <person name="Cisse O.H."/>
            <person name="Ma L."/>
            <person name="Dekker J.P."/>
            <person name="Khil P.P."/>
            <person name="Youn J.-H."/>
            <person name="Brenchley J.M."/>
            <person name="Blair R."/>
            <person name="Pahar B."/>
            <person name="Chabe M."/>
            <person name="Van Rompay K.K.A."/>
            <person name="Keesler R."/>
            <person name="Sukura A."/>
            <person name="Hirsch V."/>
            <person name="Kutty G."/>
            <person name="Liu Y."/>
            <person name="Peng L."/>
            <person name="Chen J."/>
            <person name="Song J."/>
            <person name="Weissenbacher-Lang C."/>
            <person name="Xu J."/>
            <person name="Upham N.S."/>
            <person name="Stajich J.E."/>
            <person name="Cuomo C.A."/>
            <person name="Cushion M.T."/>
            <person name="Kovacs J.A."/>
        </authorList>
    </citation>
    <scope>NUCLEOTIDE SEQUENCE [LARGE SCALE GENOMIC DNA]</scope>
    <source>
        <strain evidence="1 2">RABM</strain>
    </source>
</reference>
<comment type="caution">
    <text evidence="1">The sequence shown here is derived from an EMBL/GenBank/DDBJ whole genome shotgun (WGS) entry which is preliminary data.</text>
</comment>
<sequence length="432" mass="48749">MSSGSSDAEKNVELWKVRKLIKSLESARGNGTSMISLIIPPKDQVSRVNKMLGDEYGTASNIKSRVNRLSVLGAITSTREKLKLYNKVPPNGLVIYCGEIITDDGKEKKLSIDFEPFKPINTSLYLCDNKFHTEALSELLESDQKFGFIVMDGNGSLFGTLSGNTREILYRFTVDLPKKHGRGGQSALRFARLREEKRHNYVRKVAEMAVQLFITNDKVNVAGLILAGSADFKTELSMSDMLDSRLTSKILKIVDISYGGENGFNQAIELVSDILSNVKFIQEKRLIQKYFDEISQDTGKYCYGVEDTLKSLELGAVETIIVWENLDVIRWTLYDSRGDTIIVHLTKEQSEKNREPFIDKETGCEMEILSTISLLEWLTEKYKEFGANLEFVTDKSQEGNQFCKGFSGIGGLLRYKLDFCMITADSDEYYSD</sequence>
<evidence type="ECO:0000313" key="2">
    <source>
        <dbReference type="Proteomes" id="UP000768646"/>
    </source>
</evidence>
<accession>A0ACB7CG19</accession>